<comment type="caution">
    <text evidence="2">The sequence shown here is derived from an EMBL/GenBank/DDBJ whole genome shotgun (WGS) entry which is preliminary data.</text>
</comment>
<dbReference type="AlphaFoldDB" id="A0AAD6IBG7"/>
<proteinExistence type="predicted"/>
<dbReference type="Proteomes" id="UP001219568">
    <property type="component" value="Unassembled WGS sequence"/>
</dbReference>
<reference evidence="2" key="2">
    <citation type="submission" date="2023-01" db="EMBL/GenBank/DDBJ databases">
        <authorList>
            <person name="Petersen C."/>
        </authorList>
    </citation>
    <scope>NUCLEOTIDE SEQUENCE</scope>
    <source>
        <strain evidence="2">IBT 15450</strain>
    </source>
</reference>
<feature type="compositionally biased region" description="Polar residues" evidence="1">
    <location>
        <begin position="30"/>
        <end position="40"/>
    </location>
</feature>
<reference evidence="2" key="1">
    <citation type="journal article" date="2023" name="IMA Fungus">
        <title>Comparative genomic study of the Penicillium genus elucidates a diverse pangenome and 15 lateral gene transfer events.</title>
        <authorList>
            <person name="Petersen C."/>
            <person name="Sorensen T."/>
            <person name="Nielsen M.R."/>
            <person name="Sondergaard T.E."/>
            <person name="Sorensen J.L."/>
            <person name="Fitzpatrick D.A."/>
            <person name="Frisvad J.C."/>
            <person name="Nielsen K.L."/>
        </authorList>
    </citation>
    <scope>NUCLEOTIDE SEQUENCE</scope>
    <source>
        <strain evidence="2">IBT 15450</strain>
    </source>
</reference>
<protein>
    <submittedName>
        <fullName evidence="2">Uncharacterized protein</fullName>
    </submittedName>
</protein>
<evidence type="ECO:0000313" key="2">
    <source>
        <dbReference type="EMBL" id="KAJ6041426.1"/>
    </source>
</evidence>
<keyword evidence="3" id="KW-1185">Reference proteome</keyword>
<sequence>MSANSGDLESCRSQETRSTATAPYEPPQTSPQQSHLSPSSGPVFEAYKFYRAGKEAPWACAERTELYMKQEQLCKLTHSRAEEFEVEWQYQKLSPNQRAQVDRLVQDRRAECPGMIWSYVYAKENSYAKVTRNPRPDDSETTSMVIILMRRPMEPTKYPITHMGVYVDISELRYRHEGSRNHSISPSVTPQWRHSGIGPAGYYGAQGPHSAPRPVGRYPSRGSDSGRVVASVCSAGLDSGLLPVYDE</sequence>
<evidence type="ECO:0000313" key="3">
    <source>
        <dbReference type="Proteomes" id="UP001219568"/>
    </source>
</evidence>
<feature type="region of interest" description="Disordered" evidence="1">
    <location>
        <begin position="1"/>
        <end position="40"/>
    </location>
</feature>
<evidence type="ECO:0000256" key="1">
    <source>
        <dbReference type="SAM" id="MobiDB-lite"/>
    </source>
</evidence>
<gene>
    <name evidence="2" type="ORF">N7460_006816</name>
</gene>
<feature type="region of interest" description="Disordered" evidence="1">
    <location>
        <begin position="205"/>
        <end position="224"/>
    </location>
</feature>
<accession>A0AAD6IBG7</accession>
<dbReference type="EMBL" id="JAQJZL010000005">
    <property type="protein sequence ID" value="KAJ6041426.1"/>
    <property type="molecule type" value="Genomic_DNA"/>
</dbReference>
<name>A0AAD6IBG7_PENCN</name>
<organism evidence="2 3">
    <name type="scientific">Penicillium canescens</name>
    <dbReference type="NCBI Taxonomy" id="5083"/>
    <lineage>
        <taxon>Eukaryota</taxon>
        <taxon>Fungi</taxon>
        <taxon>Dikarya</taxon>
        <taxon>Ascomycota</taxon>
        <taxon>Pezizomycotina</taxon>
        <taxon>Eurotiomycetes</taxon>
        <taxon>Eurotiomycetidae</taxon>
        <taxon>Eurotiales</taxon>
        <taxon>Aspergillaceae</taxon>
        <taxon>Penicillium</taxon>
    </lineage>
</organism>